<dbReference type="PANTHER" id="PTHR30319">
    <property type="entry name" value="PHENYLACETIC ACID REGULATOR-RELATED TRANSCRIPTIONAL REPRESSOR"/>
    <property type="match status" value="1"/>
</dbReference>
<accession>A0A7Y9GKW2</accession>
<name>A0A7Y9GKW2_9MICO</name>
<dbReference type="EMBL" id="JACCBV010000001">
    <property type="protein sequence ID" value="NYE18314.1"/>
    <property type="molecule type" value="Genomic_DNA"/>
</dbReference>
<reference evidence="4 5" key="1">
    <citation type="submission" date="2020-07" db="EMBL/GenBank/DDBJ databases">
        <title>Sequencing the genomes of 1000 actinobacteria strains.</title>
        <authorList>
            <person name="Klenk H.-P."/>
        </authorList>
    </citation>
    <scope>NUCLEOTIDE SEQUENCE [LARGE SCALE GENOMIC DNA]</scope>
    <source>
        <strain evidence="4 5">DSM 24662</strain>
    </source>
</reference>
<dbReference type="InterPro" id="IPR013225">
    <property type="entry name" value="PaaX_C"/>
</dbReference>
<dbReference type="InterPro" id="IPR012906">
    <property type="entry name" value="PaaX-like_N"/>
</dbReference>
<dbReference type="RefSeq" id="WP_179486894.1">
    <property type="nucleotide sequence ID" value="NZ_JACCBV010000001.1"/>
</dbReference>
<evidence type="ECO:0000313" key="5">
    <source>
        <dbReference type="Proteomes" id="UP000576969"/>
    </source>
</evidence>
<proteinExistence type="predicted"/>
<feature type="domain" description="Transcriptional repressor PaaX-like central Cas2-like" evidence="3">
    <location>
        <begin position="105"/>
        <end position="175"/>
    </location>
</feature>
<dbReference type="InterPro" id="IPR011965">
    <property type="entry name" value="PaaX_trns_reg"/>
</dbReference>
<dbReference type="InterPro" id="IPR036388">
    <property type="entry name" value="WH-like_DNA-bd_sf"/>
</dbReference>
<sequence>MVLAETTRASSRARKGSPVRQVLTLFGDYWWHVEEPLPSGAVIAAMGDLGVKEPATRATLSRMVQTGLLDADRVGRRTTHALTARAKGIVEEEAHWLETFGSREPQWDGLWSVLAFSIPESRRAVRHSARSRLKWLGFAPLYDGLWISPLDTADEAMAQLRSLGVDDVTSMRATLQTSFDGPQRAWDLAAVAQQYAEFEADLRDGPDATAPAVALCERSRLMLAWQAFRGLDAGLPAELLPDPWPRAATRRLFAERYDQLAPKAEERMREHVAGISPELAASVTERRLGQ</sequence>
<dbReference type="GO" id="GO:0006351">
    <property type="term" value="P:DNA-templated transcription"/>
    <property type="evidence" value="ECO:0007669"/>
    <property type="project" value="InterPro"/>
</dbReference>
<feature type="domain" description="Transcriptional repressor PaaX-like N-terminal" evidence="1">
    <location>
        <begin position="22"/>
        <end position="85"/>
    </location>
</feature>
<dbReference type="Gene3D" id="1.10.10.10">
    <property type="entry name" value="Winged helix-like DNA-binding domain superfamily/Winged helix DNA-binding domain"/>
    <property type="match status" value="1"/>
</dbReference>
<dbReference type="Pfam" id="PF20803">
    <property type="entry name" value="PaaX_M"/>
    <property type="match status" value="1"/>
</dbReference>
<evidence type="ECO:0000259" key="3">
    <source>
        <dbReference type="Pfam" id="PF20803"/>
    </source>
</evidence>
<organism evidence="4 5">
    <name type="scientific">Microbacterium immunditiarum</name>
    <dbReference type="NCBI Taxonomy" id="337480"/>
    <lineage>
        <taxon>Bacteria</taxon>
        <taxon>Bacillati</taxon>
        <taxon>Actinomycetota</taxon>
        <taxon>Actinomycetes</taxon>
        <taxon>Micrococcales</taxon>
        <taxon>Microbacteriaceae</taxon>
        <taxon>Microbacterium</taxon>
    </lineage>
</organism>
<comment type="caution">
    <text evidence="4">The sequence shown here is derived from an EMBL/GenBank/DDBJ whole genome shotgun (WGS) entry which is preliminary data.</text>
</comment>
<evidence type="ECO:0000313" key="4">
    <source>
        <dbReference type="EMBL" id="NYE18314.1"/>
    </source>
</evidence>
<dbReference type="InterPro" id="IPR048846">
    <property type="entry name" value="PaaX-like_central"/>
</dbReference>
<feature type="domain" description="Transcriptional repressor PaaX-like C-terminal" evidence="2">
    <location>
        <begin position="186"/>
        <end position="266"/>
    </location>
</feature>
<dbReference type="PIRSF" id="PIRSF020623">
    <property type="entry name" value="PaaX"/>
    <property type="match status" value="1"/>
</dbReference>
<evidence type="ECO:0000259" key="2">
    <source>
        <dbReference type="Pfam" id="PF08223"/>
    </source>
</evidence>
<gene>
    <name evidence="4" type="ORF">BJ991_000342</name>
</gene>
<keyword evidence="5" id="KW-1185">Reference proteome</keyword>
<dbReference type="Proteomes" id="UP000576969">
    <property type="component" value="Unassembled WGS sequence"/>
</dbReference>
<evidence type="ECO:0000259" key="1">
    <source>
        <dbReference type="Pfam" id="PF07848"/>
    </source>
</evidence>
<dbReference type="AlphaFoldDB" id="A0A7Y9GKW2"/>
<dbReference type="Pfam" id="PF08223">
    <property type="entry name" value="PaaX_C"/>
    <property type="match status" value="1"/>
</dbReference>
<dbReference type="PANTHER" id="PTHR30319:SF1">
    <property type="entry name" value="TRANSCRIPTIONAL REPRESSOR PAAX"/>
    <property type="match status" value="1"/>
</dbReference>
<dbReference type="Gene3D" id="3.30.70.2650">
    <property type="match status" value="1"/>
</dbReference>
<dbReference type="Pfam" id="PF07848">
    <property type="entry name" value="PaaX"/>
    <property type="match status" value="1"/>
</dbReference>
<protein>
    <submittedName>
        <fullName evidence="4">Phenylacetic acid degradation operon negative regulatory protein</fullName>
    </submittedName>
</protein>